<sequence>MKDTVLFIENDQDTVAKATKALEGVGYSVVSADTAEEGTAKATELIPSLILINLATPGANGLELCKSLHNTEGLTEVPIFLLTLREGKFEPVYTKLYGIVSFLKKPFDNDELIALAQEHAPVTEVEEPEAGPEAADDTMVMGAGDEPEAGPEPLEEDETMVMAGGEPDEDGFLIDEPNDVGKDGLAFFFAANRIAGSSRGTPDYMAAIDFLQGLDSFTMALLDRADLAMQAVYDLEYKGLQGKG</sequence>
<proteinExistence type="predicted"/>
<dbReference type="Pfam" id="PF00072">
    <property type="entry name" value="Response_reg"/>
    <property type="match status" value="1"/>
</dbReference>
<dbReference type="PROSITE" id="PS50110">
    <property type="entry name" value="RESPONSE_REGULATORY"/>
    <property type="match status" value="1"/>
</dbReference>
<dbReference type="SUPFAM" id="SSF52172">
    <property type="entry name" value="CheY-like"/>
    <property type="match status" value="1"/>
</dbReference>
<comment type="caution">
    <text evidence="3">The sequence shown here is derived from an EMBL/GenBank/DDBJ whole genome shotgun (WGS) entry which is preliminary data.</text>
</comment>
<dbReference type="Gene3D" id="3.40.50.2300">
    <property type="match status" value="1"/>
</dbReference>
<dbReference type="SMART" id="SM00448">
    <property type="entry name" value="REC"/>
    <property type="match status" value="1"/>
</dbReference>
<dbReference type="PANTHER" id="PTHR44591">
    <property type="entry name" value="STRESS RESPONSE REGULATOR PROTEIN 1"/>
    <property type="match status" value="1"/>
</dbReference>
<dbReference type="InterPro" id="IPR050595">
    <property type="entry name" value="Bact_response_regulator"/>
</dbReference>
<organism evidence="3">
    <name type="scientific">marine sediment metagenome</name>
    <dbReference type="NCBI Taxonomy" id="412755"/>
    <lineage>
        <taxon>unclassified sequences</taxon>
        <taxon>metagenomes</taxon>
        <taxon>ecological metagenomes</taxon>
    </lineage>
</organism>
<dbReference type="InterPro" id="IPR011006">
    <property type="entry name" value="CheY-like_superfamily"/>
</dbReference>
<evidence type="ECO:0000256" key="1">
    <source>
        <dbReference type="ARBA" id="ARBA00022553"/>
    </source>
</evidence>
<reference evidence="3" key="1">
    <citation type="journal article" date="2015" name="Nature">
        <title>Complex archaea that bridge the gap between prokaryotes and eukaryotes.</title>
        <authorList>
            <person name="Spang A."/>
            <person name="Saw J.H."/>
            <person name="Jorgensen S.L."/>
            <person name="Zaremba-Niedzwiedzka K."/>
            <person name="Martijn J."/>
            <person name="Lind A.E."/>
            <person name="van Eijk R."/>
            <person name="Schleper C."/>
            <person name="Guy L."/>
            <person name="Ettema T.J."/>
        </authorList>
    </citation>
    <scope>NUCLEOTIDE SEQUENCE</scope>
</reference>
<dbReference type="GO" id="GO:0000160">
    <property type="term" value="P:phosphorelay signal transduction system"/>
    <property type="evidence" value="ECO:0007669"/>
    <property type="project" value="InterPro"/>
</dbReference>
<gene>
    <name evidence="3" type="ORF">LCGC14_2020220</name>
</gene>
<name>A0A0F9HUW0_9ZZZZ</name>
<keyword evidence="1" id="KW-0597">Phosphoprotein</keyword>
<evidence type="ECO:0000313" key="3">
    <source>
        <dbReference type="EMBL" id="KKL78902.1"/>
    </source>
</evidence>
<protein>
    <recommendedName>
        <fullName evidence="2">Response regulatory domain-containing protein</fullName>
    </recommendedName>
</protein>
<dbReference type="InterPro" id="IPR001789">
    <property type="entry name" value="Sig_transdc_resp-reg_receiver"/>
</dbReference>
<dbReference type="EMBL" id="LAZR01023320">
    <property type="protein sequence ID" value="KKL78902.1"/>
    <property type="molecule type" value="Genomic_DNA"/>
</dbReference>
<evidence type="ECO:0000259" key="2">
    <source>
        <dbReference type="PROSITE" id="PS50110"/>
    </source>
</evidence>
<accession>A0A0F9HUW0</accession>
<dbReference type="PANTHER" id="PTHR44591:SF3">
    <property type="entry name" value="RESPONSE REGULATORY DOMAIN-CONTAINING PROTEIN"/>
    <property type="match status" value="1"/>
</dbReference>
<feature type="non-terminal residue" evidence="3">
    <location>
        <position position="244"/>
    </location>
</feature>
<dbReference type="AlphaFoldDB" id="A0A0F9HUW0"/>
<feature type="domain" description="Response regulatory" evidence="2">
    <location>
        <begin position="4"/>
        <end position="120"/>
    </location>
</feature>